<evidence type="ECO:0000256" key="2">
    <source>
        <dbReference type="ARBA" id="ARBA00022643"/>
    </source>
</evidence>
<dbReference type="Pfam" id="PF03358">
    <property type="entry name" value="FMN_red"/>
    <property type="match status" value="1"/>
</dbReference>
<dbReference type="AlphaFoldDB" id="A0AAU0UUL9"/>
<dbReference type="InterPro" id="IPR051796">
    <property type="entry name" value="ISF_SsuE-like"/>
</dbReference>
<evidence type="ECO:0000256" key="1">
    <source>
        <dbReference type="ARBA" id="ARBA00022630"/>
    </source>
</evidence>
<dbReference type="Gene3D" id="3.40.50.360">
    <property type="match status" value="1"/>
</dbReference>
<evidence type="ECO:0000259" key="3">
    <source>
        <dbReference type="Pfam" id="PF03358"/>
    </source>
</evidence>
<dbReference type="EMBL" id="CP121694">
    <property type="protein sequence ID" value="WRO22963.1"/>
    <property type="molecule type" value="Genomic_DNA"/>
</dbReference>
<dbReference type="PANTHER" id="PTHR43278:SF2">
    <property type="entry name" value="IRON-SULFUR FLAVOPROTEIN"/>
    <property type="match status" value="1"/>
</dbReference>
<dbReference type="GO" id="GO:0016491">
    <property type="term" value="F:oxidoreductase activity"/>
    <property type="evidence" value="ECO:0007669"/>
    <property type="project" value="InterPro"/>
</dbReference>
<organism evidence="4 5">
    <name type="scientific">Metallumcola ferriviriculae</name>
    <dbReference type="NCBI Taxonomy" id="3039180"/>
    <lineage>
        <taxon>Bacteria</taxon>
        <taxon>Bacillati</taxon>
        <taxon>Bacillota</taxon>
        <taxon>Clostridia</taxon>
        <taxon>Neomoorellales</taxon>
        <taxon>Desulfitibacteraceae</taxon>
        <taxon>Metallumcola</taxon>
    </lineage>
</organism>
<evidence type="ECO:0000313" key="5">
    <source>
        <dbReference type="Proteomes" id="UP001329915"/>
    </source>
</evidence>
<dbReference type="InterPro" id="IPR029039">
    <property type="entry name" value="Flavoprotein-like_sf"/>
</dbReference>
<protein>
    <submittedName>
        <fullName evidence="4">Flavodoxin family protein</fullName>
    </submittedName>
</protein>
<keyword evidence="5" id="KW-1185">Reference proteome</keyword>
<name>A0AAU0UUL9_9FIRM</name>
<accession>A0AAU0UUL9</accession>
<keyword evidence="2" id="KW-0288">FMN</keyword>
<sequence>MDILALVGSPREAGNCDTLVNRVLEGSGAAGASIEKVMIADLNIYPCRGCMECRPTGKCDLEDDLKLLLDKIEHADALVVAAPIYGNHLPGQFKVLFDRLVGVMHRTDNSVPGKLTSYSRLQKKSRQLLLLAVAGAPREESCEQALSFLRRVFLPETNGGEIHELRAIGLSAKGQVGMNKEELTELVAKLTVSEPEEYLGRMLARNKCYLDGAYQLGREITRQ</sequence>
<dbReference type="RefSeq" id="WP_366922357.1">
    <property type="nucleotide sequence ID" value="NZ_CP121694.1"/>
</dbReference>
<dbReference type="PANTHER" id="PTHR43278">
    <property type="entry name" value="NAD(P)H-DEPENDENT FMN-CONTAINING OXIDOREDUCTASE YWQN-RELATED"/>
    <property type="match status" value="1"/>
</dbReference>
<reference evidence="4 5" key="1">
    <citation type="submission" date="2023-04" db="EMBL/GenBank/DDBJ databases">
        <authorList>
            <person name="Hsu D."/>
        </authorList>
    </citation>
    <scope>NUCLEOTIDE SEQUENCE [LARGE SCALE GENOMIC DNA]</scope>
    <source>
        <strain evidence="4 5">MK1</strain>
    </source>
</reference>
<feature type="domain" description="NADPH-dependent FMN reductase-like" evidence="3">
    <location>
        <begin position="1"/>
        <end position="101"/>
    </location>
</feature>
<keyword evidence="1" id="KW-0285">Flavoprotein</keyword>
<evidence type="ECO:0000313" key="4">
    <source>
        <dbReference type="EMBL" id="WRO22963.1"/>
    </source>
</evidence>
<dbReference type="KEGG" id="dbc:MFMK1_002809"/>
<dbReference type="Proteomes" id="UP001329915">
    <property type="component" value="Chromosome"/>
</dbReference>
<gene>
    <name evidence="4" type="ORF">MFMK1_002809</name>
</gene>
<proteinExistence type="predicted"/>
<dbReference type="InterPro" id="IPR005025">
    <property type="entry name" value="FMN_Rdtase-like_dom"/>
</dbReference>
<dbReference type="SUPFAM" id="SSF52218">
    <property type="entry name" value="Flavoproteins"/>
    <property type="match status" value="1"/>
</dbReference>